<organism evidence="2 3">
    <name type="scientific">Oleoguttula mirabilis</name>
    <dbReference type="NCBI Taxonomy" id="1507867"/>
    <lineage>
        <taxon>Eukaryota</taxon>
        <taxon>Fungi</taxon>
        <taxon>Dikarya</taxon>
        <taxon>Ascomycota</taxon>
        <taxon>Pezizomycotina</taxon>
        <taxon>Dothideomycetes</taxon>
        <taxon>Dothideomycetidae</taxon>
        <taxon>Mycosphaerellales</taxon>
        <taxon>Teratosphaeriaceae</taxon>
        <taxon>Oleoguttula</taxon>
    </lineage>
</organism>
<comment type="caution">
    <text evidence="2">The sequence shown here is derived from an EMBL/GenBank/DDBJ whole genome shotgun (WGS) entry which is preliminary data.</text>
</comment>
<evidence type="ECO:0000313" key="2">
    <source>
        <dbReference type="EMBL" id="KAK4548784.1"/>
    </source>
</evidence>
<sequence length="335" mass="36434">MVGREMPPTPLASSSEAPLSSSPSPPPQPSNVIAPRAVAFNPNSVWRLAPTSVVAPPAIVSATDSLQTGRSLASRPTRPATDSLRTGRRPSSFVPTSTNVSVESGSSFAPTFLTIPGELRNRIYRYAFMSDEPIRVFSAGNWKQPVLLATCKQIRHEAGKMFYFGSKFILVLAQIDAIALVAFAKHADPYLRHNGGIMQIAMQIGGASGPDSLVHWLGGDFLRGSFPAVHSPWKGRMTFAAQALLILYQLFGMQTRGHLDGMLWTDSTAFKRFMRLGGSGMSTNADIAIEEDWYAVHGVGHRYSLPALWRADSGASGRHVLVSFNGIRTVHETRW</sequence>
<gene>
    <name evidence="2" type="ORF">LTR36_008557</name>
</gene>
<name>A0AAV9JTE3_9PEZI</name>
<reference evidence="2 3" key="1">
    <citation type="submission" date="2021-11" db="EMBL/GenBank/DDBJ databases">
        <title>Black yeast isolated from Biological Soil Crust.</title>
        <authorList>
            <person name="Kurbessoian T."/>
        </authorList>
    </citation>
    <scope>NUCLEOTIDE SEQUENCE [LARGE SCALE GENOMIC DNA]</scope>
    <source>
        <strain evidence="2 3">CCFEE 5522</strain>
    </source>
</reference>
<protein>
    <submittedName>
        <fullName evidence="2">Uncharacterized protein</fullName>
    </submittedName>
</protein>
<keyword evidence="3" id="KW-1185">Reference proteome</keyword>
<dbReference type="EMBL" id="JAVFHQ010000006">
    <property type="protein sequence ID" value="KAK4548784.1"/>
    <property type="molecule type" value="Genomic_DNA"/>
</dbReference>
<dbReference type="Proteomes" id="UP001324427">
    <property type="component" value="Unassembled WGS sequence"/>
</dbReference>
<proteinExistence type="predicted"/>
<feature type="region of interest" description="Disordered" evidence="1">
    <location>
        <begin position="1"/>
        <end position="34"/>
    </location>
</feature>
<feature type="region of interest" description="Disordered" evidence="1">
    <location>
        <begin position="65"/>
        <end position="98"/>
    </location>
</feature>
<feature type="compositionally biased region" description="Low complexity" evidence="1">
    <location>
        <begin position="11"/>
        <end position="22"/>
    </location>
</feature>
<evidence type="ECO:0000256" key="1">
    <source>
        <dbReference type="SAM" id="MobiDB-lite"/>
    </source>
</evidence>
<evidence type="ECO:0000313" key="3">
    <source>
        <dbReference type="Proteomes" id="UP001324427"/>
    </source>
</evidence>
<accession>A0AAV9JTE3</accession>
<dbReference type="AlphaFoldDB" id="A0AAV9JTE3"/>